<keyword evidence="1" id="KW-0808">Transferase</keyword>
<dbReference type="InterPro" id="IPR050640">
    <property type="entry name" value="Bact_2-comp_sensor_kinase"/>
</dbReference>
<dbReference type="InterPro" id="IPR005467">
    <property type="entry name" value="His_kinase_dom"/>
</dbReference>
<dbReference type="Gene3D" id="3.30.565.10">
    <property type="entry name" value="Histidine kinase-like ATPase, C-terminal domain"/>
    <property type="match status" value="1"/>
</dbReference>
<dbReference type="PATRIC" id="fig|742737.3.peg.4929"/>
<proteinExistence type="predicted"/>
<dbReference type="SUPFAM" id="SSF55874">
    <property type="entry name" value="ATPase domain of HSP90 chaperone/DNA topoisomerase II/histidine kinase"/>
    <property type="match status" value="1"/>
</dbReference>
<dbReference type="RefSeq" id="WP_006782933.1">
    <property type="nucleotide sequence ID" value="NZ_CP040506.1"/>
</dbReference>
<evidence type="ECO:0000313" key="5">
    <source>
        <dbReference type="Proteomes" id="UP000005384"/>
    </source>
</evidence>
<dbReference type="HOGENOM" id="CLU_020473_2_0_9"/>
<dbReference type="Pfam" id="PF02518">
    <property type="entry name" value="HATPase_c"/>
    <property type="match status" value="1"/>
</dbReference>
<dbReference type="InterPro" id="IPR003594">
    <property type="entry name" value="HATPase_dom"/>
</dbReference>
<sequence length="253" mass="28385">MNRIMIMTQSQIDKLIAENVEKAVHEQKENDEYDLLKKQTDLAILANQINPHFLYNTLECICSMALINGDRSVADITLALSQYFRYSISGREGIVTLKEELDNLKNYISIQQFRFPKKFKIHFGPMESLQEIGIPKLSLQPLVENAIIHGLKDTTLGGEIHIEAKKMGNILEICVSDNGTGMNLEKLDRLRESIRDEGRFGTEGGSHSGIGLRNVNKRIKLYYGLPFGITVDSCEGIGTEVWLSLPVQTGMGV</sequence>
<accession>G5IN67</accession>
<dbReference type="PANTHER" id="PTHR34220">
    <property type="entry name" value="SENSOR HISTIDINE KINASE YPDA"/>
    <property type="match status" value="1"/>
</dbReference>
<keyword evidence="1" id="KW-0418">Kinase</keyword>
<dbReference type="PROSITE" id="PS50109">
    <property type="entry name" value="HIS_KIN"/>
    <property type="match status" value="1"/>
</dbReference>
<feature type="domain" description="Histidine kinase" evidence="3">
    <location>
        <begin position="139"/>
        <end position="249"/>
    </location>
</feature>
<dbReference type="InterPro" id="IPR036890">
    <property type="entry name" value="HATPase_C_sf"/>
</dbReference>
<protein>
    <recommendedName>
        <fullName evidence="3">Histidine kinase domain-containing protein</fullName>
    </recommendedName>
</protein>
<evidence type="ECO:0000313" key="4">
    <source>
        <dbReference type="EMBL" id="EHI57038.1"/>
    </source>
</evidence>
<evidence type="ECO:0000256" key="2">
    <source>
        <dbReference type="ARBA" id="ARBA00023012"/>
    </source>
</evidence>
<reference evidence="4 5" key="1">
    <citation type="submission" date="2011-08" db="EMBL/GenBank/DDBJ databases">
        <title>The Genome Sequence of Clostridium hathewayi WAL-18680.</title>
        <authorList>
            <consortium name="The Broad Institute Genome Sequencing Platform"/>
            <person name="Earl A."/>
            <person name="Ward D."/>
            <person name="Feldgarden M."/>
            <person name="Gevers D."/>
            <person name="Finegold S.M."/>
            <person name="Summanen P.H."/>
            <person name="Molitoris D.R."/>
            <person name="Song M."/>
            <person name="Daigneault M."/>
            <person name="Allen-Vercoe E."/>
            <person name="Young S.K."/>
            <person name="Zeng Q."/>
            <person name="Gargeya S."/>
            <person name="Fitzgerald M."/>
            <person name="Haas B."/>
            <person name="Abouelleil A."/>
            <person name="Alvarado L."/>
            <person name="Arachchi H.M."/>
            <person name="Berlin A."/>
            <person name="Brown A."/>
            <person name="Chapman S.B."/>
            <person name="Chen Z."/>
            <person name="Dunbar C."/>
            <person name="Freedman E."/>
            <person name="Gearin G."/>
            <person name="Gellesch M."/>
            <person name="Goldberg J."/>
            <person name="Griggs A."/>
            <person name="Gujja S."/>
            <person name="Heiman D."/>
            <person name="Howarth C."/>
            <person name="Larson L."/>
            <person name="Lui A."/>
            <person name="MacDonald P.J.P."/>
            <person name="Montmayeur A."/>
            <person name="Murphy C."/>
            <person name="Neiman D."/>
            <person name="Pearson M."/>
            <person name="Priest M."/>
            <person name="Roberts A."/>
            <person name="Saif S."/>
            <person name="Shea T."/>
            <person name="Shenoy N."/>
            <person name="Sisk P."/>
            <person name="Stolte C."/>
            <person name="Sykes S."/>
            <person name="Wortman J."/>
            <person name="Nusbaum C."/>
            <person name="Birren B."/>
        </authorList>
    </citation>
    <scope>NUCLEOTIDE SEQUENCE [LARGE SCALE GENOMIC DNA]</scope>
    <source>
        <strain evidence="4 5">WAL-18680</strain>
    </source>
</reference>
<organism evidence="4 5">
    <name type="scientific">Hungatella hathewayi WAL-18680</name>
    <dbReference type="NCBI Taxonomy" id="742737"/>
    <lineage>
        <taxon>Bacteria</taxon>
        <taxon>Bacillati</taxon>
        <taxon>Bacillota</taxon>
        <taxon>Clostridia</taxon>
        <taxon>Lachnospirales</taxon>
        <taxon>Lachnospiraceae</taxon>
        <taxon>Hungatella</taxon>
    </lineage>
</organism>
<comment type="caution">
    <text evidence="4">The sequence shown here is derived from an EMBL/GenBank/DDBJ whole genome shotgun (WGS) entry which is preliminary data.</text>
</comment>
<gene>
    <name evidence="4" type="ORF">HMPREF9473_04945</name>
</gene>
<name>G5IN67_9FIRM</name>
<keyword evidence="5" id="KW-1185">Reference proteome</keyword>
<dbReference type="Proteomes" id="UP000005384">
    <property type="component" value="Unassembled WGS sequence"/>
</dbReference>
<dbReference type="InterPro" id="IPR010559">
    <property type="entry name" value="Sig_transdc_His_kin_internal"/>
</dbReference>
<evidence type="ECO:0000256" key="1">
    <source>
        <dbReference type="ARBA" id="ARBA00022777"/>
    </source>
</evidence>
<keyword evidence="2" id="KW-0902">Two-component regulatory system</keyword>
<dbReference type="Pfam" id="PF06580">
    <property type="entry name" value="His_kinase"/>
    <property type="match status" value="1"/>
</dbReference>
<dbReference type="AlphaFoldDB" id="G5IN67"/>
<dbReference type="GO" id="GO:0016020">
    <property type="term" value="C:membrane"/>
    <property type="evidence" value="ECO:0007669"/>
    <property type="project" value="InterPro"/>
</dbReference>
<dbReference type="EMBL" id="ADLN01000127">
    <property type="protein sequence ID" value="EHI57038.1"/>
    <property type="molecule type" value="Genomic_DNA"/>
</dbReference>
<evidence type="ECO:0000259" key="3">
    <source>
        <dbReference type="PROSITE" id="PS50109"/>
    </source>
</evidence>
<dbReference type="GO" id="GO:0000155">
    <property type="term" value="F:phosphorelay sensor kinase activity"/>
    <property type="evidence" value="ECO:0007669"/>
    <property type="project" value="InterPro"/>
</dbReference>
<dbReference type="PANTHER" id="PTHR34220:SF7">
    <property type="entry name" value="SENSOR HISTIDINE KINASE YPDA"/>
    <property type="match status" value="1"/>
</dbReference>
<dbReference type="SMART" id="SM00387">
    <property type="entry name" value="HATPase_c"/>
    <property type="match status" value="1"/>
</dbReference>